<sequence>MNPKYLYRTLRFLFVIGVVVLALLAFFYLSKITYPFIIALVIAFMINPLVNFFEK</sequence>
<keyword evidence="1" id="KW-1133">Transmembrane helix</keyword>
<keyword evidence="1" id="KW-0812">Transmembrane</keyword>
<proteinExistence type="predicted"/>
<comment type="caution">
    <text evidence="2">The sequence shown here is derived from an EMBL/GenBank/DDBJ whole genome shotgun (WGS) entry which is preliminary data.</text>
</comment>
<protein>
    <submittedName>
        <fullName evidence="2">Sporulation integral membrane protein YtvI</fullName>
    </submittedName>
</protein>
<accession>A0AAJ2U3G1</accession>
<dbReference type="Proteomes" id="UP001285636">
    <property type="component" value="Unassembled WGS sequence"/>
</dbReference>
<evidence type="ECO:0000256" key="1">
    <source>
        <dbReference type="SAM" id="Phobius"/>
    </source>
</evidence>
<dbReference type="EMBL" id="JAWJAY010000377">
    <property type="protein sequence ID" value="MDV2887714.1"/>
    <property type="molecule type" value="Genomic_DNA"/>
</dbReference>
<feature type="transmembrane region" description="Helical" evidence="1">
    <location>
        <begin position="36"/>
        <end position="53"/>
    </location>
</feature>
<evidence type="ECO:0000313" key="2">
    <source>
        <dbReference type="EMBL" id="MDV2887714.1"/>
    </source>
</evidence>
<feature type="non-terminal residue" evidence="2">
    <location>
        <position position="55"/>
    </location>
</feature>
<reference evidence="2" key="1">
    <citation type="submission" date="2023-10" db="EMBL/GenBank/DDBJ databases">
        <title>Screening of Alkalihalophilus pseudofirmusBZ-TG-HK211 and Its Alleviation of Salt Stress on Rapeseed Growth.</title>
        <authorList>
            <person name="Zhao B."/>
            <person name="Guo T."/>
        </authorList>
    </citation>
    <scope>NUCLEOTIDE SEQUENCE</scope>
    <source>
        <strain evidence="2">BZ-TG-HK211</strain>
    </source>
</reference>
<feature type="transmembrane region" description="Helical" evidence="1">
    <location>
        <begin position="12"/>
        <end position="30"/>
    </location>
</feature>
<dbReference type="AlphaFoldDB" id="A0AAJ2U3G1"/>
<gene>
    <name evidence="2" type="ORF">RYX45_21325</name>
</gene>
<keyword evidence="1" id="KW-0472">Membrane</keyword>
<organism evidence="2 3">
    <name type="scientific">Alkalihalophilus pseudofirmus</name>
    <name type="common">Bacillus pseudofirmus</name>
    <dbReference type="NCBI Taxonomy" id="79885"/>
    <lineage>
        <taxon>Bacteria</taxon>
        <taxon>Bacillati</taxon>
        <taxon>Bacillota</taxon>
        <taxon>Bacilli</taxon>
        <taxon>Bacillales</taxon>
        <taxon>Bacillaceae</taxon>
        <taxon>Alkalihalophilus</taxon>
    </lineage>
</organism>
<name>A0AAJ2U3G1_ALKPS</name>
<evidence type="ECO:0000313" key="3">
    <source>
        <dbReference type="Proteomes" id="UP001285636"/>
    </source>
</evidence>